<accession>A0ABR7S2M9</accession>
<dbReference type="Gene3D" id="2.30.40.10">
    <property type="entry name" value="Urease, subunit C, domain 1"/>
    <property type="match status" value="1"/>
</dbReference>
<dbReference type="Pfam" id="PF07969">
    <property type="entry name" value="Amidohydro_3"/>
    <property type="match status" value="1"/>
</dbReference>
<dbReference type="Gene3D" id="3.10.310.70">
    <property type="match status" value="1"/>
</dbReference>
<keyword evidence="3" id="KW-1185">Reference proteome</keyword>
<dbReference type="Gene3D" id="3.20.20.140">
    <property type="entry name" value="Metal-dependent hydrolases"/>
    <property type="match status" value="1"/>
</dbReference>
<dbReference type="PANTHER" id="PTHR22642:SF21">
    <property type="entry name" value="PERIPLASMIC PROTEIN"/>
    <property type="match status" value="1"/>
</dbReference>
<evidence type="ECO:0000313" key="2">
    <source>
        <dbReference type="EMBL" id="MBC9251830.1"/>
    </source>
</evidence>
<dbReference type="CDD" id="cd01300">
    <property type="entry name" value="YtcJ_like"/>
    <property type="match status" value="1"/>
</dbReference>
<evidence type="ECO:0000259" key="1">
    <source>
        <dbReference type="Pfam" id="PF07969"/>
    </source>
</evidence>
<proteinExistence type="predicted"/>
<dbReference type="RefSeq" id="WP_394354736.1">
    <property type="nucleotide sequence ID" value="NZ_LZEU01000001.1"/>
</dbReference>
<organism evidence="2 3">
    <name type="scientific">Aquipseudomonas alcaligenes</name>
    <name type="common">Pseudomonas alcaligenes</name>
    <dbReference type="NCBI Taxonomy" id="43263"/>
    <lineage>
        <taxon>Bacteria</taxon>
        <taxon>Pseudomonadati</taxon>
        <taxon>Pseudomonadota</taxon>
        <taxon>Gammaproteobacteria</taxon>
        <taxon>Pseudomonadales</taxon>
        <taxon>Pseudomonadaceae</taxon>
        <taxon>Aquipseudomonas</taxon>
    </lineage>
</organism>
<sequence>MSQDPSDKSRRHFLASSSVLGAAGALWAALPFAGAAGSSFASSLGSAMQADLILFNGRLHTVDREKPTASAVAIKDGRFLAVGSDAEVMALRGSATQVIDLHKRTVIPGLNDSHLHLIRGGLNYNLELRWEGVPSLADALRMLKEQAERTPTPQWVRVVGGWNEFQFAEKRMPTLDELNKAAPDTPVFVLHLYDRALLNRAALRVVGYTKDTPNPPGGEIVRDSNGEPTGMLVARPNAMILYSTLSKGPKLPLEYQVNSTRQFMRELNRLGVTSAIDAGGGYQNYPDDYQVIEQLAKDNQLSIRIAYNLFTQKPKEELADFQHWSKLVKPGQGNDFFRHNGAGEMLVFSAADFEDFLEPRPDLAPSMESELEPVVRHLVEQRWPFRLHATYDESISRMLDVFEKVNRDIPFNGLPWFFDHAETITPKNIERVRALGGGIAIQHRMAFQGEYFVDRYGKQAAEKTPPIQRMLSEGVPVGAGTDATRVASYNPWTSLYWMVSGKTVGGLELYPQGLPRATALELFTHGSAWFSSEQGKKGQIKVGQLADLVALSADFFSVEEEAIKWIESVLTVVDGKVVYGAGEFDKLAPPPAPVLPDWSPVAKVPGHWKPGAPLVAQVHQCVGACAVHAHSHDRARRSSVPISDFQGFWGAFGCSCFAF</sequence>
<dbReference type="Proteomes" id="UP000744555">
    <property type="component" value="Unassembled WGS sequence"/>
</dbReference>
<dbReference type="InterPro" id="IPR032466">
    <property type="entry name" value="Metal_Hydrolase"/>
</dbReference>
<dbReference type="InterPro" id="IPR013108">
    <property type="entry name" value="Amidohydro_3"/>
</dbReference>
<protein>
    <submittedName>
        <fullName evidence="2">Amidohydrolase</fullName>
    </submittedName>
</protein>
<dbReference type="InterPro" id="IPR011059">
    <property type="entry name" value="Metal-dep_hydrolase_composite"/>
</dbReference>
<name>A0ABR7S2M9_AQUAC</name>
<evidence type="ECO:0000313" key="3">
    <source>
        <dbReference type="Proteomes" id="UP000744555"/>
    </source>
</evidence>
<dbReference type="SUPFAM" id="SSF51338">
    <property type="entry name" value="Composite domain of metallo-dependent hydrolases"/>
    <property type="match status" value="1"/>
</dbReference>
<dbReference type="InterPro" id="IPR006311">
    <property type="entry name" value="TAT_signal"/>
</dbReference>
<dbReference type="InterPro" id="IPR033932">
    <property type="entry name" value="YtcJ-like"/>
</dbReference>
<dbReference type="PROSITE" id="PS51318">
    <property type="entry name" value="TAT"/>
    <property type="match status" value="1"/>
</dbReference>
<feature type="domain" description="Amidohydrolase 3" evidence="1">
    <location>
        <begin position="97"/>
        <end position="579"/>
    </location>
</feature>
<dbReference type="EMBL" id="LZEU01000001">
    <property type="protein sequence ID" value="MBC9251830.1"/>
    <property type="molecule type" value="Genomic_DNA"/>
</dbReference>
<dbReference type="PANTHER" id="PTHR22642">
    <property type="entry name" value="IMIDAZOLONEPROPIONASE"/>
    <property type="match status" value="1"/>
</dbReference>
<reference evidence="2 3" key="1">
    <citation type="submission" date="2016-06" db="EMBL/GenBank/DDBJ databases">
        <authorList>
            <person name="Ramos C."/>
            <person name="Pintado A."/>
            <person name="Crespo-Gomez J.I."/>
        </authorList>
    </citation>
    <scope>NUCLEOTIDE SEQUENCE [LARGE SCALE GENOMIC DNA]</scope>
    <source>
        <strain evidence="2 3">AVO110</strain>
    </source>
</reference>
<gene>
    <name evidence="2" type="ORF">A9179_16285</name>
</gene>
<comment type="caution">
    <text evidence="2">The sequence shown here is derived from an EMBL/GenBank/DDBJ whole genome shotgun (WGS) entry which is preliminary data.</text>
</comment>
<dbReference type="SUPFAM" id="SSF51556">
    <property type="entry name" value="Metallo-dependent hydrolases"/>
    <property type="match status" value="1"/>
</dbReference>